<accession>I4DBH1</accession>
<dbReference type="Pfam" id="PF04122">
    <property type="entry name" value="CW_binding_2"/>
    <property type="match status" value="3"/>
</dbReference>
<dbReference type="PANTHER" id="PTHR30032">
    <property type="entry name" value="N-ACETYLMURAMOYL-L-ALANINE AMIDASE-RELATED"/>
    <property type="match status" value="1"/>
</dbReference>
<feature type="chain" id="PRO_5003687872" evidence="2">
    <location>
        <begin position="28"/>
        <end position="975"/>
    </location>
</feature>
<name>I4DBH1_DESAJ</name>
<dbReference type="Gene3D" id="3.40.50.12090">
    <property type="match status" value="1"/>
</dbReference>
<evidence type="ECO:0000313" key="3">
    <source>
        <dbReference type="EMBL" id="AFM43145.1"/>
    </source>
</evidence>
<feature type="signal peptide" evidence="2">
    <location>
        <begin position="1"/>
        <end position="27"/>
    </location>
</feature>
<dbReference type="PANTHER" id="PTHR30032:SF8">
    <property type="entry name" value="GERMINATION-SPECIFIC N-ACETYLMURAMOYL-L-ALANINE AMIDASE"/>
    <property type="match status" value="1"/>
</dbReference>
<sequence>MTRIRKAVATFAIATMALTFVPLNVLAANTFPTRIAGDTAAQTAVQIAEQTGWSGTAILASSTSYGMVDALTAGPLAAYLKAPILLTDAGDALNPDTKAELTKLKVTQVYVTSGTGVISQGVLDELTGMGITVVPLGGVDRFATSVNIANKMVELGAKVEKAAVAFGWKNQDALSIASIAAAQTEPILLTEKDSIPASVQEFLANNTSVKSTDVIGGTGVISDEVKDQLPKAARYYGTSAYDTNLAVLKAFDSVLKYDHVFIANGETAIDALAGAPLAAKYKAGIVLTNGEANEGTQYVKTKLNANSVVSALGGTAVVPEGVRSSIVYTAPAGGGGAGGGGGGAVGGGGGGGSNGGGTSTTVYGTANSTIGPTTGTQTVTGNVQITAQGIHLQHMYISGNLEISAAVGDGDVYLDNVTIAGQTTVYGGGEHSIHISNSTLSGTLIVIRQDGHVRIVAAGSTSIASSQVQSGATLENDTGSSTTFGKVTVMTLSGTDKGIDLEGDFTDVTIEAPGVSVTVPSGTVSNLSLGQSAAGSSVNVTGGTVTSLTVSQGVSSPSVSMSSGSIGQLDIQATAQVTIHGGSVNTITVDSSAPSTAISMDSAASVDTMTLNAATGVTGSGAIQNVTVNASGTTIEQSPVSTTVSNSAGSASVGGQSVPGGQTVTTPAPKVTSIISGVTGGSAATVSGTQITIASGAFKEPIISVDQNSTMKITVTRNGTQYNLGSWNLSKSAGNDILSVSNASDLNLIDTLKALKASQITSSQIFSAVNFQALLTAAQGLSTTDKQKVYNALADIMSQGKNTSAANSFYQALNLPGIYAAADVNTQTSISSIIDNALNALPTPTGVTAAQLLSSSTSATAVATLSSSNQMNAFFSNLDFQQLFSVLRTSPNKGAVYTAINFTALFTSVDSLPSANKDLVYLDCAVIYQVALSTNLSNTIDYGALLELVMTSPNTVTLSLSNANQTTTTYTVVKS</sequence>
<evidence type="ECO:0000313" key="4">
    <source>
        <dbReference type="Proteomes" id="UP000002892"/>
    </source>
</evidence>
<feature type="region of interest" description="Disordered" evidence="1">
    <location>
        <begin position="638"/>
        <end position="666"/>
    </location>
</feature>
<gene>
    <name evidence="3" type="ordered locus">Desaci_4294</name>
</gene>
<reference evidence="3 4" key="1">
    <citation type="journal article" date="2012" name="J. Bacteriol.">
        <title>Complete genome sequences of Desulfosporosinus orientis DSM765T, Desulfosporosinus youngiae DSM17734T, Desulfosporosinus meridiei DSM13257T, and Desulfosporosinus acidiphilus DSM22704T.</title>
        <authorList>
            <person name="Pester M."/>
            <person name="Brambilla E."/>
            <person name="Alazard D."/>
            <person name="Rattei T."/>
            <person name="Weinmaier T."/>
            <person name="Han J."/>
            <person name="Lucas S."/>
            <person name="Lapidus A."/>
            <person name="Cheng J.F."/>
            <person name="Goodwin L."/>
            <person name="Pitluck S."/>
            <person name="Peters L."/>
            <person name="Ovchinnikova G."/>
            <person name="Teshima H."/>
            <person name="Detter J.C."/>
            <person name="Han C.S."/>
            <person name="Tapia R."/>
            <person name="Land M.L."/>
            <person name="Hauser L."/>
            <person name="Kyrpides N.C."/>
            <person name="Ivanova N.N."/>
            <person name="Pagani I."/>
            <person name="Huntmann M."/>
            <person name="Wei C.L."/>
            <person name="Davenport K.W."/>
            <person name="Daligault H."/>
            <person name="Chain P.S."/>
            <person name="Chen A."/>
            <person name="Mavromatis K."/>
            <person name="Markowitz V."/>
            <person name="Szeto E."/>
            <person name="Mikhailova N."/>
            <person name="Pati A."/>
            <person name="Wagner M."/>
            <person name="Woyke T."/>
            <person name="Ollivier B."/>
            <person name="Klenk H.P."/>
            <person name="Spring S."/>
            <person name="Loy A."/>
        </authorList>
    </citation>
    <scope>NUCLEOTIDE SEQUENCE [LARGE SCALE GENOMIC DNA]</scope>
    <source>
        <strain evidence="4">DSM 22704 / JCM 16185 / SJ4</strain>
    </source>
</reference>
<organism evidence="3 4">
    <name type="scientific">Desulfosporosinus acidiphilus (strain DSM 22704 / JCM 16185 / SJ4)</name>
    <dbReference type="NCBI Taxonomy" id="646529"/>
    <lineage>
        <taxon>Bacteria</taxon>
        <taxon>Bacillati</taxon>
        <taxon>Bacillota</taxon>
        <taxon>Clostridia</taxon>
        <taxon>Eubacteriales</taxon>
        <taxon>Desulfitobacteriaceae</taxon>
        <taxon>Desulfosporosinus</taxon>
    </lineage>
</organism>
<feature type="compositionally biased region" description="Low complexity" evidence="1">
    <location>
        <begin position="640"/>
        <end position="666"/>
    </location>
</feature>
<dbReference type="InterPro" id="IPR051922">
    <property type="entry name" value="Bact_Sporulation_Assoc"/>
</dbReference>
<dbReference type="AlphaFoldDB" id="I4DBH1"/>
<dbReference type="eggNOG" id="COG2247">
    <property type="taxonomic scope" value="Bacteria"/>
</dbReference>
<dbReference type="KEGG" id="dai:Desaci_4294"/>
<dbReference type="OrthoDB" id="3268939at2"/>
<keyword evidence="4" id="KW-1185">Reference proteome</keyword>
<dbReference type="STRING" id="646529.Desaci_4294"/>
<protein>
    <submittedName>
        <fullName evidence="3">Cell wall-binding protein</fullName>
    </submittedName>
</protein>
<dbReference type="RefSeq" id="WP_014829131.1">
    <property type="nucleotide sequence ID" value="NC_018068.1"/>
</dbReference>
<dbReference type="InterPro" id="IPR007253">
    <property type="entry name" value="Cell_wall-bd_2"/>
</dbReference>
<evidence type="ECO:0000256" key="1">
    <source>
        <dbReference type="SAM" id="MobiDB-lite"/>
    </source>
</evidence>
<dbReference type="EMBL" id="CP003639">
    <property type="protein sequence ID" value="AFM43145.1"/>
    <property type="molecule type" value="Genomic_DNA"/>
</dbReference>
<dbReference type="Proteomes" id="UP000002892">
    <property type="component" value="Chromosome"/>
</dbReference>
<dbReference type="eggNOG" id="COG5492">
    <property type="taxonomic scope" value="Bacteria"/>
</dbReference>
<evidence type="ECO:0000256" key="2">
    <source>
        <dbReference type="SAM" id="SignalP"/>
    </source>
</evidence>
<proteinExistence type="predicted"/>
<dbReference type="HOGENOM" id="CLU_304565_0_0_9"/>
<keyword evidence="2" id="KW-0732">Signal</keyword>